<name>A0A9P9KV94_FUSRE</name>
<sequence length="206" mass="22680">MAQFLSSGLFPYRRIPFLLAKSFQVISSCVVAGIMFFFIAHLNQEHVKIPWMFFFLQGSALATLISNTVMGIWVVLRSPVPKTSAVVNVVLAALWATGYGLLINAIEPTILIPCTMRRWGNDRGILVCGLYKTLLAAGGTGLLSSIAMVVVDIMAARRLERRIRGSTEREKLLSKPEGETEYAPVWTGQSTTPVGLEPTRDEQAVH</sequence>
<evidence type="ECO:0000313" key="4">
    <source>
        <dbReference type="Proteomes" id="UP000720189"/>
    </source>
</evidence>
<dbReference type="AlphaFoldDB" id="A0A9P9KV94"/>
<evidence type="ECO:0000256" key="1">
    <source>
        <dbReference type="SAM" id="MobiDB-lite"/>
    </source>
</evidence>
<feature type="transmembrane region" description="Helical" evidence="2">
    <location>
        <begin position="85"/>
        <end position="106"/>
    </location>
</feature>
<keyword evidence="2" id="KW-0472">Membrane</keyword>
<comment type="caution">
    <text evidence="3">The sequence shown here is derived from an EMBL/GenBank/DDBJ whole genome shotgun (WGS) entry which is preliminary data.</text>
</comment>
<proteinExistence type="predicted"/>
<keyword evidence="4" id="KW-1185">Reference proteome</keyword>
<evidence type="ECO:0000313" key="3">
    <source>
        <dbReference type="EMBL" id="KAH7269015.1"/>
    </source>
</evidence>
<keyword evidence="2" id="KW-1133">Transmembrane helix</keyword>
<evidence type="ECO:0000256" key="2">
    <source>
        <dbReference type="SAM" id="Phobius"/>
    </source>
</evidence>
<evidence type="ECO:0008006" key="5">
    <source>
        <dbReference type="Google" id="ProtNLM"/>
    </source>
</evidence>
<protein>
    <recommendedName>
        <fullName evidence="5">MARVEL domain-containing protein</fullName>
    </recommendedName>
</protein>
<organism evidence="3 4">
    <name type="scientific">Fusarium redolens</name>
    <dbReference type="NCBI Taxonomy" id="48865"/>
    <lineage>
        <taxon>Eukaryota</taxon>
        <taxon>Fungi</taxon>
        <taxon>Dikarya</taxon>
        <taxon>Ascomycota</taxon>
        <taxon>Pezizomycotina</taxon>
        <taxon>Sordariomycetes</taxon>
        <taxon>Hypocreomycetidae</taxon>
        <taxon>Hypocreales</taxon>
        <taxon>Nectriaceae</taxon>
        <taxon>Fusarium</taxon>
        <taxon>Fusarium redolens species complex</taxon>
    </lineage>
</organism>
<dbReference type="GeneID" id="70231153"/>
<feature type="transmembrane region" description="Helical" evidence="2">
    <location>
        <begin position="18"/>
        <end position="39"/>
    </location>
</feature>
<feature type="transmembrane region" description="Helical" evidence="2">
    <location>
        <begin position="134"/>
        <end position="155"/>
    </location>
</feature>
<accession>A0A9P9KV94</accession>
<gene>
    <name evidence="3" type="ORF">BKA55DRAFT_731348</name>
</gene>
<feature type="transmembrane region" description="Helical" evidence="2">
    <location>
        <begin position="51"/>
        <end position="76"/>
    </location>
</feature>
<reference evidence="3" key="1">
    <citation type="journal article" date="2021" name="Nat. Commun.">
        <title>Genetic determinants of endophytism in the Arabidopsis root mycobiome.</title>
        <authorList>
            <person name="Mesny F."/>
            <person name="Miyauchi S."/>
            <person name="Thiergart T."/>
            <person name="Pickel B."/>
            <person name="Atanasova L."/>
            <person name="Karlsson M."/>
            <person name="Huettel B."/>
            <person name="Barry K.W."/>
            <person name="Haridas S."/>
            <person name="Chen C."/>
            <person name="Bauer D."/>
            <person name="Andreopoulos W."/>
            <person name="Pangilinan J."/>
            <person name="LaButti K."/>
            <person name="Riley R."/>
            <person name="Lipzen A."/>
            <person name="Clum A."/>
            <person name="Drula E."/>
            <person name="Henrissat B."/>
            <person name="Kohler A."/>
            <person name="Grigoriev I.V."/>
            <person name="Martin F.M."/>
            <person name="Hacquard S."/>
        </authorList>
    </citation>
    <scope>NUCLEOTIDE SEQUENCE</scope>
    <source>
        <strain evidence="3">MPI-CAGE-AT-0023</strain>
    </source>
</reference>
<dbReference type="EMBL" id="JAGMUX010000001">
    <property type="protein sequence ID" value="KAH7269015.1"/>
    <property type="molecule type" value="Genomic_DNA"/>
</dbReference>
<dbReference type="OrthoDB" id="5344006at2759"/>
<dbReference type="Proteomes" id="UP000720189">
    <property type="component" value="Unassembled WGS sequence"/>
</dbReference>
<feature type="compositionally biased region" description="Basic and acidic residues" evidence="1">
    <location>
        <begin position="168"/>
        <end position="178"/>
    </location>
</feature>
<keyword evidence="2" id="KW-0812">Transmembrane</keyword>
<feature type="region of interest" description="Disordered" evidence="1">
    <location>
        <begin position="168"/>
        <end position="206"/>
    </location>
</feature>
<dbReference type="RefSeq" id="XP_046055783.1">
    <property type="nucleotide sequence ID" value="XM_046201199.1"/>
</dbReference>